<evidence type="ECO:0000256" key="4">
    <source>
        <dbReference type="ARBA" id="ARBA00022840"/>
    </source>
</evidence>
<reference evidence="7 8" key="1">
    <citation type="submission" date="2019-07" db="EMBL/GenBank/DDBJ databases">
        <authorList>
            <person name="Friedrich A."/>
            <person name="Schacherer J."/>
        </authorList>
    </citation>
    <scope>NUCLEOTIDE SEQUENCE [LARGE SCALE GENOMIC DNA]</scope>
</reference>
<protein>
    <submittedName>
        <fullName evidence="7">DEBR0S2_15962g1_1</fullName>
    </submittedName>
</protein>
<dbReference type="SUPFAM" id="SSF56801">
    <property type="entry name" value="Acetyl-CoA synthetase-like"/>
    <property type="match status" value="1"/>
</dbReference>
<dbReference type="InterPro" id="IPR000873">
    <property type="entry name" value="AMP-dep_synth/lig_dom"/>
</dbReference>
<dbReference type="PROSITE" id="PS00455">
    <property type="entry name" value="AMP_BINDING"/>
    <property type="match status" value="1"/>
</dbReference>
<keyword evidence="4" id="KW-0067">ATP-binding</keyword>
<proteinExistence type="inferred from homology"/>
<dbReference type="PANTHER" id="PTHR43272:SF83">
    <property type="entry name" value="ACYL-COA SYNTHETASE LONG-CHAIN, ISOFORM J"/>
    <property type="match status" value="1"/>
</dbReference>
<dbReference type="GO" id="GO:0004467">
    <property type="term" value="F:long-chain fatty acid-CoA ligase activity"/>
    <property type="evidence" value="ECO:0007669"/>
    <property type="project" value="UniProtKB-EC"/>
</dbReference>
<dbReference type="PANTHER" id="PTHR43272">
    <property type="entry name" value="LONG-CHAIN-FATTY-ACID--COA LIGASE"/>
    <property type="match status" value="1"/>
</dbReference>
<evidence type="ECO:0000259" key="6">
    <source>
        <dbReference type="Pfam" id="PF00501"/>
    </source>
</evidence>
<dbReference type="GO" id="GO:0005811">
    <property type="term" value="C:lipid droplet"/>
    <property type="evidence" value="ECO:0007669"/>
    <property type="project" value="TreeGrafter"/>
</dbReference>
<keyword evidence="3" id="KW-0547">Nucleotide-binding</keyword>
<dbReference type="Pfam" id="PF00501">
    <property type="entry name" value="AMP-binding"/>
    <property type="match status" value="1"/>
</dbReference>
<evidence type="ECO:0000256" key="1">
    <source>
        <dbReference type="ARBA" id="ARBA00006432"/>
    </source>
</evidence>
<evidence type="ECO:0000313" key="7">
    <source>
        <dbReference type="EMBL" id="VUG17770.1"/>
    </source>
</evidence>
<name>A0A7D9CYG0_DEKBR</name>
<keyword evidence="8" id="KW-1185">Reference proteome</keyword>
<dbReference type="Gene3D" id="3.40.50.12780">
    <property type="entry name" value="N-terminal domain of ligase-like"/>
    <property type="match status" value="1"/>
</dbReference>
<gene>
    <name evidence="7" type="primary">FAA1</name>
    <name evidence="7" type="ORF">DEBR0S2_15962G</name>
</gene>
<dbReference type="InterPro" id="IPR042099">
    <property type="entry name" value="ANL_N_sf"/>
</dbReference>
<evidence type="ECO:0000256" key="5">
    <source>
        <dbReference type="ARBA" id="ARBA00036813"/>
    </source>
</evidence>
<accession>A0A7D9CYG0</accession>
<feature type="domain" description="AMP-dependent synthetase/ligase" evidence="6">
    <location>
        <begin position="90"/>
        <end position="519"/>
    </location>
</feature>
<sequence length="702" mass="77520">MTFQVNVPVGKAHPGETAPYRSYLVKDGAVSRPIGWKCNTLFEFLQECVEVNGKDVKCQGWRDLIDIHYEKKLVKKLIDGNVTEVEKEWMYYELSDYKYITYGELQDIVLTLGRGLVKLGIAPGNKDRILNFASTSHKWIRMFFASITQGIPVVTAYDSLGIKGLTHSIQQTHCVAIFTDNNLLKKLVGPLQNSPDVRYIICSDAIVETDKRGGGRLYKDAKAGADAILAVRPDIKIIMLDEVLEMGKQNPDIEPYTSKPDDLACIMYTSGSTGDPKGVVLSNANIVAGLAGVSTTIRRGFIGYGDRVISFLPLAHIFELAFELLSYYWGSIVGYASVKTLTDNSCRNCGGDMKTFKPTIMVGVAAVWETVKKGILHQVKAMPSFKQKMFWAAYNTKAACKKYSIPIVPSILDSIIFKKIKDATGGSLRWTLNGGSPISGSTQRFISYTIAPMLIGYGLTETCANTCVTDPSHFEFDVPGLLVGSVTVKLIDVPEAGYFAKNNQGEVLIRGACVMKEYYQNETETKHAFNYDKGWFSTGDIGQWMSNGALKLIDRKKNLIKTLNGEYIALEKLESIYRSNSLIGNICCYADDTKVKPIAIVVPEEKSFKQLVVSLGLAKSTAEVQLADFVVNKDICRAVTKSLLATGKKGGLTRIELILGVVIVDDEWTPENGFVSSAQKLQRRKIVASVKDRINALYAENE</sequence>
<dbReference type="EMBL" id="CABFWN010000002">
    <property type="protein sequence ID" value="VUG17770.1"/>
    <property type="molecule type" value="Genomic_DNA"/>
</dbReference>
<keyword evidence="2" id="KW-0436">Ligase</keyword>
<evidence type="ECO:0000313" key="8">
    <source>
        <dbReference type="Proteomes" id="UP000478008"/>
    </source>
</evidence>
<comment type="catalytic activity">
    <reaction evidence="5">
        <text>a long-chain fatty acid + ATP + CoA = a long-chain fatty acyl-CoA + AMP + diphosphate</text>
        <dbReference type="Rhea" id="RHEA:15421"/>
        <dbReference type="ChEBI" id="CHEBI:30616"/>
        <dbReference type="ChEBI" id="CHEBI:33019"/>
        <dbReference type="ChEBI" id="CHEBI:57287"/>
        <dbReference type="ChEBI" id="CHEBI:57560"/>
        <dbReference type="ChEBI" id="CHEBI:83139"/>
        <dbReference type="ChEBI" id="CHEBI:456215"/>
        <dbReference type="EC" id="6.2.1.3"/>
    </reaction>
</comment>
<comment type="similarity">
    <text evidence="1">Belongs to the ATP-dependent AMP-binding enzyme family.</text>
</comment>
<evidence type="ECO:0000256" key="3">
    <source>
        <dbReference type="ARBA" id="ARBA00022741"/>
    </source>
</evidence>
<dbReference type="GO" id="GO:0005783">
    <property type="term" value="C:endoplasmic reticulum"/>
    <property type="evidence" value="ECO:0007669"/>
    <property type="project" value="TreeGrafter"/>
</dbReference>
<dbReference type="GO" id="GO:0005524">
    <property type="term" value="F:ATP binding"/>
    <property type="evidence" value="ECO:0007669"/>
    <property type="project" value="UniProtKB-KW"/>
</dbReference>
<dbReference type="Proteomes" id="UP000478008">
    <property type="component" value="Unassembled WGS sequence"/>
</dbReference>
<organism evidence="7 8">
    <name type="scientific">Dekkera bruxellensis</name>
    <name type="common">Brettanomyces custersii</name>
    <dbReference type="NCBI Taxonomy" id="5007"/>
    <lineage>
        <taxon>Eukaryota</taxon>
        <taxon>Fungi</taxon>
        <taxon>Dikarya</taxon>
        <taxon>Ascomycota</taxon>
        <taxon>Saccharomycotina</taxon>
        <taxon>Pichiomycetes</taxon>
        <taxon>Pichiales</taxon>
        <taxon>Pichiaceae</taxon>
        <taxon>Brettanomyces</taxon>
    </lineage>
</organism>
<evidence type="ECO:0000256" key="2">
    <source>
        <dbReference type="ARBA" id="ARBA00022598"/>
    </source>
</evidence>
<dbReference type="GO" id="GO:0035336">
    <property type="term" value="P:long-chain fatty-acyl-CoA metabolic process"/>
    <property type="evidence" value="ECO:0007669"/>
    <property type="project" value="TreeGrafter"/>
</dbReference>
<dbReference type="InterPro" id="IPR020845">
    <property type="entry name" value="AMP-binding_CS"/>
</dbReference>
<dbReference type="GO" id="GO:0005886">
    <property type="term" value="C:plasma membrane"/>
    <property type="evidence" value="ECO:0007669"/>
    <property type="project" value="TreeGrafter"/>
</dbReference>
<dbReference type="AlphaFoldDB" id="A0A7D9CYG0"/>